<sequence>MKRQADGCFDMLGAPVGHAEHCRAYIRQKRNDPARGMLEELANLGDAHAEYKILSRCMGSCKVMYSMRTVPSDGGLGLRAAADHAPAAFLASTVSAASLCKDIDPNY</sequence>
<feature type="non-terminal residue" evidence="1">
    <location>
        <position position="1"/>
    </location>
</feature>
<accession>A0A813DP27</accession>
<reference evidence="1" key="1">
    <citation type="submission" date="2021-02" db="EMBL/GenBank/DDBJ databases">
        <authorList>
            <person name="Dougan E. K."/>
            <person name="Rhodes N."/>
            <person name="Thang M."/>
            <person name="Chan C."/>
        </authorList>
    </citation>
    <scope>NUCLEOTIDE SEQUENCE</scope>
</reference>
<name>A0A813DP27_POLGL</name>
<comment type="caution">
    <text evidence="1">The sequence shown here is derived from an EMBL/GenBank/DDBJ whole genome shotgun (WGS) entry which is preliminary data.</text>
</comment>
<proteinExistence type="predicted"/>
<evidence type="ECO:0000313" key="1">
    <source>
        <dbReference type="EMBL" id="CAE8590934.1"/>
    </source>
</evidence>
<dbReference type="AlphaFoldDB" id="A0A813DP27"/>
<gene>
    <name evidence="1" type="ORF">PGLA1383_LOCUS9637</name>
</gene>
<keyword evidence="2" id="KW-1185">Reference proteome</keyword>
<dbReference type="EMBL" id="CAJNNV010004582">
    <property type="protein sequence ID" value="CAE8590934.1"/>
    <property type="molecule type" value="Genomic_DNA"/>
</dbReference>
<protein>
    <submittedName>
        <fullName evidence="1">Uncharacterized protein</fullName>
    </submittedName>
</protein>
<dbReference type="Proteomes" id="UP000654075">
    <property type="component" value="Unassembled WGS sequence"/>
</dbReference>
<evidence type="ECO:0000313" key="2">
    <source>
        <dbReference type="Proteomes" id="UP000654075"/>
    </source>
</evidence>
<organism evidence="1 2">
    <name type="scientific">Polarella glacialis</name>
    <name type="common">Dinoflagellate</name>
    <dbReference type="NCBI Taxonomy" id="89957"/>
    <lineage>
        <taxon>Eukaryota</taxon>
        <taxon>Sar</taxon>
        <taxon>Alveolata</taxon>
        <taxon>Dinophyceae</taxon>
        <taxon>Suessiales</taxon>
        <taxon>Suessiaceae</taxon>
        <taxon>Polarella</taxon>
    </lineage>
</organism>